<reference evidence="4 5" key="1">
    <citation type="submission" date="2017-01" db="EMBL/GenBank/DDBJ databases">
        <authorList>
            <person name="Erauso G."/>
        </authorList>
    </citation>
    <scope>NUCLEOTIDE SEQUENCE [LARGE SCALE GENOMIC DNA]</scope>
    <source>
        <strain evidence="4">MESINF1</strain>
    </source>
</reference>
<evidence type="ECO:0000259" key="3">
    <source>
        <dbReference type="Pfam" id="PF22725"/>
    </source>
</evidence>
<dbReference type="InterPro" id="IPR055170">
    <property type="entry name" value="GFO_IDH_MocA-like_dom"/>
</dbReference>
<dbReference type="SUPFAM" id="SSF55347">
    <property type="entry name" value="Glyceraldehyde-3-phosphate dehydrogenase-like, C-terminal domain"/>
    <property type="match status" value="1"/>
</dbReference>
<protein>
    <submittedName>
        <fullName evidence="4">Oxidoreductase, NAD-binding domain protein</fullName>
    </submittedName>
</protein>
<evidence type="ECO:0000313" key="4">
    <source>
        <dbReference type="EMBL" id="SSC12079.1"/>
    </source>
</evidence>
<keyword evidence="5" id="KW-1185">Reference proteome</keyword>
<dbReference type="KEGG" id="minf:MESINF_0630"/>
<gene>
    <name evidence="4" type="ORF">MESINF_0630</name>
</gene>
<sequence length="374" mass="41709">MRELNTFFGGDMEKIRAAIVGTGFAAEIHTRALRELGFEVAAVVGSNLSRSSAFAEKWKIERHGVDFEIALQEDIDCVHICTPPALHYVMAKRAMESGKHVICEKPLCLDTAEAEKLLALSKEKGLVAAVNFNVRFHGKCHEARKLVAASEFGGVCLIHGAYLQEFHALPDRYSWRYKPELAGHMRAVTEIGSHWIDLARYLTGLEVTEVSADFGVFTRQRYLSGDDMYPEYREGSERITVNSEDAAAILLKFDSGAIGNVILSEVSHGRGNRLEIEVTGRNESVWWDSESPCELNRSRKSGGVLTSSDAFCGGFVDTFKECFREVYTDIERGRPSVKASYPTFEDGYRNTAVCSAIYESAVKGRWTKVELNPR</sequence>
<feature type="domain" description="Gfo/Idh/MocA-like oxidoreductase N-terminal" evidence="2">
    <location>
        <begin position="15"/>
        <end position="132"/>
    </location>
</feature>
<dbReference type="InterPro" id="IPR050463">
    <property type="entry name" value="Gfo/Idh/MocA_oxidrdct_glycsds"/>
</dbReference>
<dbReference type="Proteomes" id="UP000250796">
    <property type="component" value="Chromosome MESINF"/>
</dbReference>
<feature type="domain" description="GFO/IDH/MocA-like oxidoreductase" evidence="3">
    <location>
        <begin position="142"/>
        <end position="280"/>
    </location>
</feature>
<evidence type="ECO:0000259" key="2">
    <source>
        <dbReference type="Pfam" id="PF01408"/>
    </source>
</evidence>
<dbReference type="SUPFAM" id="SSF51735">
    <property type="entry name" value="NAD(P)-binding Rossmann-fold domains"/>
    <property type="match status" value="1"/>
</dbReference>
<dbReference type="InterPro" id="IPR000683">
    <property type="entry name" value="Gfo/Idh/MocA-like_OxRdtase_N"/>
</dbReference>
<accession>A0A7Z7LDN4</accession>
<name>A0A7Z7LDN4_9BACT</name>
<organism evidence="4 5">
    <name type="scientific">Mesotoga infera</name>
    <dbReference type="NCBI Taxonomy" id="1236046"/>
    <lineage>
        <taxon>Bacteria</taxon>
        <taxon>Thermotogati</taxon>
        <taxon>Thermotogota</taxon>
        <taxon>Thermotogae</taxon>
        <taxon>Kosmotogales</taxon>
        <taxon>Kosmotogaceae</taxon>
        <taxon>Mesotoga</taxon>
    </lineage>
</organism>
<evidence type="ECO:0000256" key="1">
    <source>
        <dbReference type="ARBA" id="ARBA00023002"/>
    </source>
</evidence>
<dbReference type="PANTHER" id="PTHR43818:SF11">
    <property type="entry name" value="BCDNA.GH03377"/>
    <property type="match status" value="1"/>
</dbReference>
<proteinExistence type="predicted"/>
<dbReference type="InterPro" id="IPR036291">
    <property type="entry name" value="NAD(P)-bd_dom_sf"/>
</dbReference>
<dbReference type="GO" id="GO:0000166">
    <property type="term" value="F:nucleotide binding"/>
    <property type="evidence" value="ECO:0007669"/>
    <property type="project" value="InterPro"/>
</dbReference>
<dbReference type="EMBL" id="LS974202">
    <property type="protein sequence ID" value="SSC12079.1"/>
    <property type="molecule type" value="Genomic_DNA"/>
</dbReference>
<dbReference type="Pfam" id="PF01408">
    <property type="entry name" value="GFO_IDH_MocA"/>
    <property type="match status" value="1"/>
</dbReference>
<dbReference type="AlphaFoldDB" id="A0A7Z7LDN4"/>
<dbReference type="Gene3D" id="3.30.360.10">
    <property type="entry name" value="Dihydrodipicolinate Reductase, domain 2"/>
    <property type="match status" value="1"/>
</dbReference>
<keyword evidence="1" id="KW-0560">Oxidoreductase</keyword>
<evidence type="ECO:0000313" key="5">
    <source>
        <dbReference type="Proteomes" id="UP000250796"/>
    </source>
</evidence>
<dbReference type="PANTHER" id="PTHR43818">
    <property type="entry name" value="BCDNA.GH03377"/>
    <property type="match status" value="1"/>
</dbReference>
<dbReference type="GO" id="GO:0016491">
    <property type="term" value="F:oxidoreductase activity"/>
    <property type="evidence" value="ECO:0007669"/>
    <property type="project" value="UniProtKB-KW"/>
</dbReference>
<dbReference type="Pfam" id="PF22725">
    <property type="entry name" value="GFO_IDH_MocA_C3"/>
    <property type="match status" value="1"/>
</dbReference>
<dbReference type="Gene3D" id="3.40.50.720">
    <property type="entry name" value="NAD(P)-binding Rossmann-like Domain"/>
    <property type="match status" value="1"/>
</dbReference>